<dbReference type="GO" id="GO:0061617">
    <property type="term" value="C:MICOS complex"/>
    <property type="evidence" value="ECO:0007669"/>
    <property type="project" value="InterPro"/>
</dbReference>
<feature type="coiled-coil region" evidence="15">
    <location>
        <begin position="654"/>
        <end position="688"/>
    </location>
</feature>
<evidence type="ECO:0000256" key="3">
    <source>
        <dbReference type="ARBA" id="ARBA00022448"/>
    </source>
</evidence>
<feature type="compositionally biased region" description="Low complexity" evidence="16">
    <location>
        <begin position="391"/>
        <end position="414"/>
    </location>
</feature>
<reference evidence="18" key="4">
    <citation type="submission" date="2025-09" db="UniProtKB">
        <authorList>
            <consortium name="Ensembl"/>
        </authorList>
    </citation>
    <scope>IDENTIFICATION</scope>
</reference>
<evidence type="ECO:0000313" key="19">
    <source>
        <dbReference type="Proteomes" id="UP000018467"/>
    </source>
</evidence>
<keyword evidence="10 17" id="KW-0472">Membrane</keyword>
<keyword evidence="15" id="KW-0175">Coiled coil</keyword>
<evidence type="ECO:0000256" key="2">
    <source>
        <dbReference type="ARBA" id="ARBA00010694"/>
    </source>
</evidence>
<dbReference type="PANTHER" id="PTHR10778:SF4">
    <property type="entry name" value="NUCLEOTIDE SUGAR TRANSPORTER SLC35B4"/>
    <property type="match status" value="1"/>
</dbReference>
<organism evidence="18 19">
    <name type="scientific">Astyanax mexicanus</name>
    <name type="common">Blind cave fish</name>
    <name type="synonym">Astyanax fasciatus mexicanus</name>
    <dbReference type="NCBI Taxonomy" id="7994"/>
    <lineage>
        <taxon>Eukaryota</taxon>
        <taxon>Metazoa</taxon>
        <taxon>Chordata</taxon>
        <taxon>Craniata</taxon>
        <taxon>Vertebrata</taxon>
        <taxon>Euteleostomi</taxon>
        <taxon>Actinopterygii</taxon>
        <taxon>Neopterygii</taxon>
        <taxon>Teleostei</taxon>
        <taxon>Ostariophysi</taxon>
        <taxon>Characiformes</taxon>
        <taxon>Characoidei</taxon>
        <taxon>Acestrorhamphidae</taxon>
        <taxon>Acestrorhamphinae</taxon>
        <taxon>Astyanax</taxon>
    </lineage>
</organism>
<evidence type="ECO:0000256" key="8">
    <source>
        <dbReference type="ARBA" id="ARBA00022989"/>
    </source>
</evidence>
<dbReference type="Bgee" id="ENSAMXG00000017675">
    <property type="expression patterns" value="Expressed in embryo and 14 other cell types or tissues"/>
</dbReference>
<evidence type="ECO:0000256" key="4">
    <source>
        <dbReference type="ARBA" id="ARBA00022597"/>
    </source>
</evidence>
<dbReference type="GO" id="GO:0000139">
    <property type="term" value="C:Golgi membrane"/>
    <property type="evidence" value="ECO:0007669"/>
    <property type="project" value="TreeGrafter"/>
</dbReference>
<dbReference type="InterPro" id="IPR007964">
    <property type="entry name" value="MIC19/MIC25"/>
</dbReference>
<evidence type="ECO:0000256" key="16">
    <source>
        <dbReference type="SAM" id="MobiDB-lite"/>
    </source>
</evidence>
<keyword evidence="5 17" id="KW-0812">Transmembrane</keyword>
<evidence type="ECO:0000256" key="15">
    <source>
        <dbReference type="SAM" id="Coils"/>
    </source>
</evidence>
<evidence type="ECO:0000313" key="18">
    <source>
        <dbReference type="Ensembl" id="ENSAMXP00000053081.1"/>
    </source>
</evidence>
<proteinExistence type="inferred from homology"/>
<evidence type="ECO:0000256" key="9">
    <source>
        <dbReference type="ARBA" id="ARBA00023128"/>
    </source>
</evidence>
<evidence type="ECO:0000256" key="10">
    <source>
        <dbReference type="ARBA" id="ARBA00023136"/>
    </source>
</evidence>
<evidence type="ECO:0000256" key="13">
    <source>
        <dbReference type="ARBA" id="ARBA00034476"/>
    </source>
</evidence>
<feature type="region of interest" description="Disordered" evidence="16">
    <location>
        <begin position="377"/>
        <end position="454"/>
    </location>
</feature>
<dbReference type="GO" id="GO:0005462">
    <property type="term" value="F:UDP-N-acetylglucosamine transmembrane transporter activity"/>
    <property type="evidence" value="ECO:0007669"/>
    <property type="project" value="TreeGrafter"/>
</dbReference>
<feature type="transmembrane region" description="Helical" evidence="17">
    <location>
        <begin position="196"/>
        <end position="215"/>
    </location>
</feature>
<keyword evidence="12" id="KW-0449">Lipoprotein</keyword>
<keyword evidence="6" id="KW-0519">Myristate</keyword>
<feature type="transmembrane region" description="Helical" evidence="17">
    <location>
        <begin position="154"/>
        <end position="175"/>
    </location>
</feature>
<keyword evidence="11" id="KW-1015">Disulfide bond</keyword>
<dbReference type="Pfam" id="PF05300">
    <property type="entry name" value="MIC19_MIC25"/>
    <property type="match status" value="1"/>
</dbReference>
<feature type="coiled-coil region" evidence="15">
    <location>
        <begin position="563"/>
        <end position="616"/>
    </location>
</feature>
<dbReference type="PANTHER" id="PTHR10778">
    <property type="entry name" value="SOLUTE CARRIER FAMILY 35 MEMBER B"/>
    <property type="match status" value="1"/>
</dbReference>
<evidence type="ECO:0000256" key="7">
    <source>
        <dbReference type="ARBA" id="ARBA00022792"/>
    </source>
</evidence>
<feature type="compositionally biased region" description="Polar residues" evidence="16">
    <location>
        <begin position="523"/>
        <end position="533"/>
    </location>
</feature>
<dbReference type="InterPro" id="IPR013657">
    <property type="entry name" value="SCL35B1-4/HUT1"/>
</dbReference>
<feature type="region of interest" description="Disordered" evidence="16">
    <location>
        <begin position="468"/>
        <end position="536"/>
    </location>
</feature>
<dbReference type="AlphaFoldDB" id="A0A3B1KGS8"/>
<evidence type="ECO:0000256" key="11">
    <source>
        <dbReference type="ARBA" id="ARBA00023157"/>
    </source>
</evidence>
<dbReference type="Proteomes" id="UP000018467">
    <property type="component" value="Unassembled WGS sequence"/>
</dbReference>
<feature type="compositionally biased region" description="Pro residues" evidence="16">
    <location>
        <begin position="480"/>
        <end position="489"/>
    </location>
</feature>
<protein>
    <recommendedName>
        <fullName evidence="14">Solute carrier family 35 member B4</fullName>
    </recommendedName>
</protein>
<keyword evidence="8 17" id="KW-1133">Transmembrane helix</keyword>
<sequence length="777" mass="85410">MNTAFAVSLVFAGCCSNVVFLELLVRKFPGCGNIVTFAQFAFIALEGFVFQTNFGRKKPAIPISNYVIMVTMFFTVSVINNYALNFNIAMPLHMIFRSGSLIANMILGIIILKKRYSASKYLSIVLVSIGIFICTIMSAKQVSAQKGSTDEDGVYTFLQWLVGICMLTFALLMSARMGIFQETLYKQYGKHSKEALFYNHCLPLPGFLLLSTNIYNHAVFFSQSTPVEIPLIGQHVPVMWVYLLMNVITQYVCIRGVFILTTECTSLTVTLVVTLQGPADRRFTHNMGGNSSSRLEDEEVITVVKGIRLTDRVIDRMKESPKAAKQRPQSNKQAHPPLNLGVPWSPTEPLGHILPHHPSYASSLVTPPLQVPVPFASVSQETPAPPPPAAPSTVPTVEAVLSSPSSQESAATSQHTDSLRGTTAVPAGTGVTPPSSHDESIVPPATTESTAVPVEPFPTNTLAEEIAASKTPSPDAPFTAPAPVPPPPVTAESVEELAPPQSSSTLVLPSELPFMGQRGPTPTEETSAPQASAPTAEPDVLSMLTPLTDTLTPLASPSSPQAVVNEEELRKQIRDELQKQLEEEMKTAKLKIQQQLEEEKAKAEAEAGAKAQLQIQAEVQKVLEGEQQALQQSLKDAIMQERMNTEDERLVAQYYWMERKIQKVEEREKQLEKQDILYRNQITKLEEKVRNNISLAHTTSLFSNQSNESSIRFNNQHTGNILMLLVYVFHCSPYVHGLTRIPVSLSHHADCTVHQSYSRKLQKGFGGHSQSLQVSQP</sequence>
<accession>A0A3B1KGS8</accession>
<feature type="region of interest" description="Disordered" evidence="16">
    <location>
        <begin position="319"/>
        <end position="344"/>
    </location>
</feature>
<dbReference type="Ensembl" id="ENSAMXT00000046309.1">
    <property type="protein sequence ID" value="ENSAMXP00000053081.1"/>
    <property type="gene ID" value="ENSAMXG00000017675.2"/>
</dbReference>
<reference evidence="19" key="1">
    <citation type="submission" date="2013-03" db="EMBL/GenBank/DDBJ databases">
        <authorList>
            <person name="Jeffery W."/>
            <person name="Warren W."/>
            <person name="Wilson R.K."/>
        </authorList>
    </citation>
    <scope>NUCLEOTIDE SEQUENCE</scope>
    <source>
        <strain evidence="19">female</strain>
    </source>
</reference>
<keyword evidence="4" id="KW-0762">Sugar transport</keyword>
<reference evidence="18" key="3">
    <citation type="submission" date="2025-08" db="UniProtKB">
        <authorList>
            <consortium name="Ensembl"/>
        </authorList>
    </citation>
    <scope>IDENTIFICATION</scope>
</reference>
<reference evidence="19" key="2">
    <citation type="journal article" date="2014" name="Nat. Commun.">
        <title>The cavefish genome reveals candidate genes for eye loss.</title>
        <authorList>
            <person name="McGaugh S.E."/>
            <person name="Gross J.B."/>
            <person name="Aken B."/>
            <person name="Blin M."/>
            <person name="Borowsky R."/>
            <person name="Chalopin D."/>
            <person name="Hinaux H."/>
            <person name="Jeffery W.R."/>
            <person name="Keene A."/>
            <person name="Ma L."/>
            <person name="Minx P."/>
            <person name="Murphy D."/>
            <person name="O'Quin K.E."/>
            <person name="Retaux S."/>
            <person name="Rohner N."/>
            <person name="Searle S.M."/>
            <person name="Stahl B.A."/>
            <person name="Tabin C."/>
            <person name="Volff J.N."/>
            <person name="Yoshizawa M."/>
            <person name="Warren W.C."/>
        </authorList>
    </citation>
    <scope>NUCLEOTIDE SEQUENCE [LARGE SCALE GENOMIC DNA]</scope>
    <source>
        <strain evidence="19">female</strain>
    </source>
</reference>
<evidence type="ECO:0000256" key="6">
    <source>
        <dbReference type="ARBA" id="ARBA00022707"/>
    </source>
</evidence>
<feature type="transmembrane region" description="Helical" evidence="17">
    <location>
        <begin position="32"/>
        <end position="51"/>
    </location>
</feature>
<feature type="compositionally biased region" description="Low complexity" evidence="16">
    <location>
        <begin position="421"/>
        <end position="434"/>
    </location>
</feature>
<comment type="subcellular location">
    <subcellularLocation>
        <location evidence="1">Endomembrane system</location>
        <topology evidence="1">Multi-pass membrane protein</topology>
    </subcellularLocation>
    <subcellularLocation>
        <location evidence="13">Mitochondrion inner membrane</location>
        <topology evidence="13">Lipid-anchor</topology>
    </subcellularLocation>
</comment>
<comment type="similarity">
    <text evidence="2">Belongs to the nucleotide-sugar transporter family. SLC35B subfamily.</text>
</comment>
<evidence type="ECO:0000256" key="17">
    <source>
        <dbReference type="SAM" id="Phobius"/>
    </source>
</evidence>
<feature type="transmembrane region" description="Helical" evidence="17">
    <location>
        <begin position="63"/>
        <end position="83"/>
    </location>
</feature>
<feature type="transmembrane region" description="Helical" evidence="17">
    <location>
        <begin position="121"/>
        <end position="142"/>
    </location>
</feature>
<keyword evidence="9" id="KW-0496">Mitochondrion</keyword>
<keyword evidence="3" id="KW-0813">Transport</keyword>
<dbReference type="InParanoid" id="A0A3B1KGS8"/>
<keyword evidence="7" id="KW-0999">Mitochondrion inner membrane</keyword>
<dbReference type="GeneTree" id="ENSGT00390000002915"/>
<dbReference type="GO" id="GO:0005789">
    <property type="term" value="C:endoplasmic reticulum membrane"/>
    <property type="evidence" value="ECO:0007669"/>
    <property type="project" value="TreeGrafter"/>
</dbReference>
<dbReference type="GO" id="GO:0005464">
    <property type="term" value="F:UDP-xylose transmembrane transporter activity"/>
    <property type="evidence" value="ECO:0007669"/>
    <property type="project" value="TreeGrafter"/>
</dbReference>
<evidence type="ECO:0000256" key="12">
    <source>
        <dbReference type="ARBA" id="ARBA00023288"/>
    </source>
</evidence>
<evidence type="ECO:0000256" key="14">
    <source>
        <dbReference type="ARBA" id="ARBA00041931"/>
    </source>
</evidence>
<dbReference type="Pfam" id="PF08449">
    <property type="entry name" value="UAA"/>
    <property type="match status" value="1"/>
</dbReference>
<evidence type="ECO:0000256" key="1">
    <source>
        <dbReference type="ARBA" id="ARBA00004127"/>
    </source>
</evidence>
<evidence type="ECO:0000256" key="5">
    <source>
        <dbReference type="ARBA" id="ARBA00022692"/>
    </source>
</evidence>
<dbReference type="STRING" id="7994.ENSAMXP00000053081"/>
<name>A0A3B1KGS8_ASTMX</name>
<keyword evidence="19" id="KW-1185">Reference proteome</keyword>
<feature type="transmembrane region" description="Helical" evidence="17">
    <location>
        <begin position="95"/>
        <end position="112"/>
    </location>
</feature>